<dbReference type="Proteomes" id="UP001165089">
    <property type="component" value="Unassembled WGS sequence"/>
</dbReference>
<feature type="transmembrane region" description="Helical" evidence="6">
    <location>
        <begin position="212"/>
        <end position="231"/>
    </location>
</feature>
<accession>A0ABQ5Q9R3</accession>
<feature type="domain" description="Major facilitator superfamily (MFS) profile" evidence="7">
    <location>
        <begin position="7"/>
        <end position="409"/>
    </location>
</feature>
<gene>
    <name evidence="8" type="ORF">GETHPA_28610</name>
</gene>
<dbReference type="InterPro" id="IPR044770">
    <property type="entry name" value="MFS_spinster-like"/>
</dbReference>
<feature type="transmembrane region" description="Helical" evidence="6">
    <location>
        <begin position="42"/>
        <end position="61"/>
    </location>
</feature>
<dbReference type="CDD" id="cd17328">
    <property type="entry name" value="MFS_spinster_like"/>
    <property type="match status" value="1"/>
</dbReference>
<keyword evidence="9" id="KW-1185">Reference proteome</keyword>
<dbReference type="PROSITE" id="PS50850">
    <property type="entry name" value="MFS"/>
    <property type="match status" value="1"/>
</dbReference>
<dbReference type="PANTHER" id="PTHR23505">
    <property type="entry name" value="SPINSTER"/>
    <property type="match status" value="1"/>
</dbReference>
<feature type="transmembrane region" description="Helical" evidence="6">
    <location>
        <begin position="342"/>
        <end position="361"/>
    </location>
</feature>
<protein>
    <submittedName>
        <fullName evidence="8">MFS transporter</fullName>
    </submittedName>
</protein>
<feature type="transmembrane region" description="Helical" evidence="6">
    <location>
        <begin position="98"/>
        <end position="120"/>
    </location>
</feature>
<evidence type="ECO:0000256" key="3">
    <source>
        <dbReference type="ARBA" id="ARBA00022692"/>
    </source>
</evidence>
<feature type="transmembrane region" description="Helical" evidence="6">
    <location>
        <begin position="159"/>
        <end position="179"/>
    </location>
</feature>
<dbReference type="Pfam" id="PF07690">
    <property type="entry name" value="MFS_1"/>
    <property type="match status" value="1"/>
</dbReference>
<name>A0ABQ5Q9R3_9BACT</name>
<dbReference type="InterPro" id="IPR020846">
    <property type="entry name" value="MFS_dom"/>
</dbReference>
<dbReference type="PANTHER" id="PTHR23505:SF79">
    <property type="entry name" value="PROTEIN SPINSTER"/>
    <property type="match status" value="1"/>
</dbReference>
<evidence type="ECO:0000256" key="1">
    <source>
        <dbReference type="ARBA" id="ARBA00004141"/>
    </source>
</evidence>
<feature type="transmembrane region" description="Helical" evidence="6">
    <location>
        <begin position="309"/>
        <end position="330"/>
    </location>
</feature>
<feature type="transmembrane region" description="Helical" evidence="6">
    <location>
        <begin position="73"/>
        <end position="92"/>
    </location>
</feature>
<dbReference type="InterPro" id="IPR036259">
    <property type="entry name" value="MFS_trans_sf"/>
</dbReference>
<evidence type="ECO:0000259" key="7">
    <source>
        <dbReference type="PROSITE" id="PS50850"/>
    </source>
</evidence>
<keyword evidence="3 6" id="KW-0812">Transmembrane</keyword>
<dbReference type="PRINTS" id="PR01036">
    <property type="entry name" value="TCRTETB"/>
</dbReference>
<sequence>MSPARRLLLLLTGINLVNYLDRYVVAAILEPLGRELRLSDAQLGRLTFVFIAVYMCAAPVFGYLADRFHRPRLVAGGVALWSLATLGAAFVHSYPALLVTRSLVGVGEAAYASLGPAMLADGFPEADRARTFTWFYLAIPVGSAFGYGLGGLVAGVWGWRASFLVAGLPGLLLAVWMAFQSDPQRGLMDAAPDADAALPYLKRLRHVFLNRIWLACTASYVAYTFAMGGLSTWGPTLLQRRFAVSTARAGVVFGALAVVTGILGTFLGGYLTDRWQRRWPDAGVILSGLTLVAAAPPVAWALATGRLQAAYALFFVAMFLLFVNTSPVNALTVSCLPASVRATGVAVNVLLIHLLGDAISPELVGQRADTLHALGAASGDALARGMGLVIPAILLSGVALWWARRGRPAEG</sequence>
<dbReference type="RefSeq" id="WP_285727517.1">
    <property type="nucleotide sequence ID" value="NZ_BSDD01000006.1"/>
</dbReference>
<evidence type="ECO:0000256" key="4">
    <source>
        <dbReference type="ARBA" id="ARBA00022989"/>
    </source>
</evidence>
<feature type="transmembrane region" description="Helical" evidence="6">
    <location>
        <begin position="381"/>
        <end position="403"/>
    </location>
</feature>
<proteinExistence type="predicted"/>
<dbReference type="EMBL" id="BSDD01000006">
    <property type="protein sequence ID" value="GLH71328.1"/>
    <property type="molecule type" value="Genomic_DNA"/>
</dbReference>
<reference evidence="8 9" key="1">
    <citation type="journal article" date="2023" name="Antonie Van Leeuwenhoek">
        <title>Mesoterricola silvestris gen. nov., sp. nov., Mesoterricola sediminis sp. nov., Geothrix oryzae sp. nov., Geothrix edaphica sp. nov., Geothrix rubra sp. nov., and Geothrix limicola sp. nov., six novel members of Acidobacteriota isolated from soils.</title>
        <authorList>
            <person name="Itoh H."/>
            <person name="Sugisawa Y."/>
            <person name="Mise K."/>
            <person name="Xu Z."/>
            <person name="Kuniyasu M."/>
            <person name="Ushijima N."/>
            <person name="Kawano K."/>
            <person name="Kobayashi E."/>
            <person name="Shiratori Y."/>
            <person name="Masuda Y."/>
            <person name="Senoo K."/>
        </authorList>
    </citation>
    <scope>NUCLEOTIDE SEQUENCE [LARGE SCALE GENOMIC DNA]</scope>
    <source>
        <strain evidence="8 9">Red803</strain>
    </source>
</reference>
<evidence type="ECO:0000313" key="8">
    <source>
        <dbReference type="EMBL" id="GLH71328.1"/>
    </source>
</evidence>
<comment type="caution">
    <text evidence="8">The sequence shown here is derived from an EMBL/GenBank/DDBJ whole genome shotgun (WGS) entry which is preliminary data.</text>
</comment>
<keyword evidence="5 6" id="KW-0472">Membrane</keyword>
<evidence type="ECO:0000313" key="9">
    <source>
        <dbReference type="Proteomes" id="UP001165089"/>
    </source>
</evidence>
<dbReference type="Gene3D" id="1.20.1250.20">
    <property type="entry name" value="MFS general substrate transporter like domains"/>
    <property type="match status" value="1"/>
</dbReference>
<comment type="subcellular location">
    <subcellularLocation>
        <location evidence="1">Membrane</location>
        <topology evidence="1">Multi-pass membrane protein</topology>
    </subcellularLocation>
</comment>
<feature type="transmembrane region" description="Helical" evidence="6">
    <location>
        <begin position="132"/>
        <end position="153"/>
    </location>
</feature>
<feature type="transmembrane region" description="Helical" evidence="6">
    <location>
        <begin position="283"/>
        <end position="303"/>
    </location>
</feature>
<dbReference type="InterPro" id="IPR011701">
    <property type="entry name" value="MFS"/>
</dbReference>
<organism evidence="8 9">
    <name type="scientific">Geothrix rubra</name>
    <dbReference type="NCBI Taxonomy" id="2927977"/>
    <lineage>
        <taxon>Bacteria</taxon>
        <taxon>Pseudomonadati</taxon>
        <taxon>Acidobacteriota</taxon>
        <taxon>Holophagae</taxon>
        <taxon>Holophagales</taxon>
        <taxon>Holophagaceae</taxon>
        <taxon>Geothrix</taxon>
    </lineage>
</organism>
<evidence type="ECO:0000256" key="5">
    <source>
        <dbReference type="ARBA" id="ARBA00023136"/>
    </source>
</evidence>
<evidence type="ECO:0000256" key="6">
    <source>
        <dbReference type="SAM" id="Phobius"/>
    </source>
</evidence>
<keyword evidence="2" id="KW-0813">Transport</keyword>
<feature type="transmembrane region" description="Helical" evidence="6">
    <location>
        <begin position="251"/>
        <end position="271"/>
    </location>
</feature>
<dbReference type="SUPFAM" id="SSF103473">
    <property type="entry name" value="MFS general substrate transporter"/>
    <property type="match status" value="1"/>
</dbReference>
<keyword evidence="4 6" id="KW-1133">Transmembrane helix</keyword>
<evidence type="ECO:0000256" key="2">
    <source>
        <dbReference type="ARBA" id="ARBA00022448"/>
    </source>
</evidence>